<organism evidence="2 3">
    <name type="scientific">Pendulispora brunnea</name>
    <dbReference type="NCBI Taxonomy" id="2905690"/>
    <lineage>
        <taxon>Bacteria</taxon>
        <taxon>Pseudomonadati</taxon>
        <taxon>Myxococcota</taxon>
        <taxon>Myxococcia</taxon>
        <taxon>Myxococcales</taxon>
        <taxon>Sorangiineae</taxon>
        <taxon>Pendulisporaceae</taxon>
        <taxon>Pendulispora</taxon>
    </lineage>
</organism>
<protein>
    <submittedName>
        <fullName evidence="2">ACT domain-containing protein</fullName>
    </submittedName>
</protein>
<feature type="domain" description="CASTOR ACT" evidence="1">
    <location>
        <begin position="30"/>
        <end position="91"/>
    </location>
</feature>
<evidence type="ECO:0000313" key="3">
    <source>
        <dbReference type="Proteomes" id="UP001379533"/>
    </source>
</evidence>
<dbReference type="InterPro" id="IPR045865">
    <property type="entry name" value="ACT-like_dom_sf"/>
</dbReference>
<dbReference type="RefSeq" id="WP_394846295.1">
    <property type="nucleotide sequence ID" value="NZ_CP089982.1"/>
</dbReference>
<reference evidence="2 3" key="1">
    <citation type="submission" date="2021-12" db="EMBL/GenBank/DDBJ databases">
        <title>Discovery of the Pendulisporaceae a myxobacterial family with distinct sporulation behavior and unique specialized metabolism.</title>
        <authorList>
            <person name="Garcia R."/>
            <person name="Popoff A."/>
            <person name="Bader C.D."/>
            <person name="Loehr J."/>
            <person name="Walesch S."/>
            <person name="Walt C."/>
            <person name="Boldt J."/>
            <person name="Bunk B."/>
            <person name="Haeckl F.J.F.P.J."/>
            <person name="Gunesch A.P."/>
            <person name="Birkelbach J."/>
            <person name="Nuebel U."/>
            <person name="Pietschmann T."/>
            <person name="Bach T."/>
            <person name="Mueller R."/>
        </authorList>
    </citation>
    <scope>NUCLEOTIDE SEQUENCE [LARGE SCALE GENOMIC DNA]</scope>
    <source>
        <strain evidence="2 3">MSr12523</strain>
    </source>
</reference>
<dbReference type="InterPro" id="IPR027795">
    <property type="entry name" value="CASTOR_ACT_dom"/>
</dbReference>
<dbReference type="Proteomes" id="UP001379533">
    <property type="component" value="Chromosome"/>
</dbReference>
<evidence type="ECO:0000313" key="2">
    <source>
        <dbReference type="EMBL" id="WXA95688.1"/>
    </source>
</evidence>
<proteinExistence type="predicted"/>
<dbReference type="Gene3D" id="3.30.2130.10">
    <property type="entry name" value="VC0802-like"/>
    <property type="match status" value="1"/>
</dbReference>
<name>A0ABZ2KAI3_9BACT</name>
<dbReference type="Pfam" id="PF13840">
    <property type="entry name" value="ACT_7"/>
    <property type="match status" value="1"/>
</dbReference>
<keyword evidence="3" id="KW-1185">Reference proteome</keyword>
<dbReference type="EMBL" id="CP089982">
    <property type="protein sequence ID" value="WXA95688.1"/>
    <property type="molecule type" value="Genomic_DNA"/>
</dbReference>
<accession>A0ABZ2KAI3</accession>
<gene>
    <name evidence="2" type="ORF">LZC95_02375</name>
</gene>
<dbReference type="SUPFAM" id="SSF55021">
    <property type="entry name" value="ACT-like"/>
    <property type="match status" value="1"/>
</dbReference>
<evidence type="ECO:0000259" key="1">
    <source>
        <dbReference type="Pfam" id="PF13840"/>
    </source>
</evidence>
<sequence length="100" mass="10648">MPPADVEWLVMVRAPDGLTVVSPAEDAEPQAWLALYSGDTAHDLDATGMLSALLVPLKDAGISVFVGSTFQADLVLIPETRRDDAVEALRRAGHHVTTTP</sequence>